<dbReference type="Proteomes" id="UP000295060">
    <property type="component" value="Unassembled WGS sequence"/>
</dbReference>
<gene>
    <name evidence="1" type="ORF">EV137_5342</name>
</gene>
<organism evidence="1 2">
    <name type="scientific">Kribbella pratensis</name>
    <dbReference type="NCBI Taxonomy" id="2512112"/>
    <lineage>
        <taxon>Bacteria</taxon>
        <taxon>Bacillati</taxon>
        <taxon>Actinomycetota</taxon>
        <taxon>Actinomycetes</taxon>
        <taxon>Propionibacteriales</taxon>
        <taxon>Kribbellaceae</taxon>
        <taxon>Kribbella</taxon>
    </lineage>
</organism>
<comment type="caution">
    <text evidence="1">The sequence shown here is derived from an EMBL/GenBank/DDBJ whole genome shotgun (WGS) entry which is preliminary data.</text>
</comment>
<evidence type="ECO:0000313" key="2">
    <source>
        <dbReference type="Proteomes" id="UP000295060"/>
    </source>
</evidence>
<evidence type="ECO:0000313" key="1">
    <source>
        <dbReference type="EMBL" id="TDW87269.1"/>
    </source>
</evidence>
<name>A0ABY2F9N5_9ACTN</name>
<proteinExistence type="predicted"/>
<keyword evidence="2" id="KW-1185">Reference proteome</keyword>
<dbReference type="EMBL" id="SODU01000003">
    <property type="protein sequence ID" value="TDW87269.1"/>
    <property type="molecule type" value="Genomic_DNA"/>
</dbReference>
<protein>
    <submittedName>
        <fullName evidence="1">Uncharacterized protein</fullName>
    </submittedName>
</protein>
<accession>A0ABY2F9N5</accession>
<reference evidence="1 2" key="1">
    <citation type="submission" date="2019-03" db="EMBL/GenBank/DDBJ databases">
        <title>Genomic Encyclopedia of Type Strains, Phase III (KMG-III): the genomes of soil and plant-associated and newly described type strains.</title>
        <authorList>
            <person name="Whitman W."/>
        </authorList>
    </citation>
    <scope>NUCLEOTIDE SEQUENCE [LARGE SCALE GENOMIC DNA]</scope>
    <source>
        <strain evidence="1 2">VKMAc-2574</strain>
    </source>
</reference>
<sequence length="88" mass="9666">MDAEHHRRRVLQDALAQALASFWDRRAAALEAALPRPGDFVGSATPEEIQARTQRLLEAIAACRVHAELLAGTEAFTDEITSVLREVS</sequence>